<evidence type="ECO:0000313" key="2">
    <source>
        <dbReference type="EMBL" id="KMJ43255.1"/>
    </source>
</evidence>
<gene>
    <name evidence="2" type="ORF">AB204_20730</name>
</gene>
<feature type="chain" id="PRO_5005261652" description="Secreted protein" evidence="1">
    <location>
        <begin position="26"/>
        <end position="168"/>
    </location>
</feature>
<feature type="signal peptide" evidence="1">
    <location>
        <begin position="1"/>
        <end position="25"/>
    </location>
</feature>
<keyword evidence="1" id="KW-0732">Signal</keyword>
<dbReference type="AlphaFoldDB" id="A0A0J5IJA2"/>
<dbReference type="PATRIC" id="fig|880157.4.peg.4505"/>
<protein>
    <recommendedName>
        <fullName evidence="4">Secreted protein</fullName>
    </recommendedName>
</protein>
<dbReference type="EMBL" id="LFCV01000261">
    <property type="protein sequence ID" value="KMJ43255.1"/>
    <property type="molecule type" value="Genomic_DNA"/>
</dbReference>
<evidence type="ECO:0008006" key="4">
    <source>
        <dbReference type="Google" id="ProtNLM"/>
    </source>
</evidence>
<dbReference type="Proteomes" id="UP000036277">
    <property type="component" value="Unassembled WGS sequence"/>
</dbReference>
<dbReference type="PROSITE" id="PS51257">
    <property type="entry name" value="PROKAR_LIPOPROTEIN"/>
    <property type="match status" value="1"/>
</dbReference>
<evidence type="ECO:0000313" key="3">
    <source>
        <dbReference type="Proteomes" id="UP000036277"/>
    </source>
</evidence>
<accession>A0A0J5IJA2</accession>
<reference evidence="2 3" key="1">
    <citation type="submission" date="2015-06" db="EMBL/GenBank/DDBJ databases">
        <title>Draft Whole-Genome Sequence of the Entomopathogenic Bacterium Xenorhabdus khoisanae.</title>
        <authorList>
            <person name="Naidoo S."/>
            <person name="Featherston J."/>
            <person name="Gray V.M."/>
        </authorList>
    </citation>
    <scope>NUCLEOTIDE SEQUENCE [LARGE SCALE GENOMIC DNA]</scope>
    <source>
        <strain evidence="2 3">MCB</strain>
    </source>
</reference>
<keyword evidence="3" id="KW-1185">Reference proteome</keyword>
<dbReference type="OrthoDB" id="6443519at2"/>
<evidence type="ECO:0000256" key="1">
    <source>
        <dbReference type="SAM" id="SignalP"/>
    </source>
</evidence>
<dbReference type="RefSeq" id="WP_047965259.1">
    <property type="nucleotide sequence ID" value="NZ_CAWMBG010000261.1"/>
</dbReference>
<comment type="caution">
    <text evidence="2">The sequence shown here is derived from an EMBL/GenBank/DDBJ whole genome shotgun (WGS) entry which is preliminary data.</text>
</comment>
<organism evidence="2 3">
    <name type="scientific">Xenorhabdus khoisanae</name>
    <dbReference type="NCBI Taxonomy" id="880157"/>
    <lineage>
        <taxon>Bacteria</taxon>
        <taxon>Pseudomonadati</taxon>
        <taxon>Pseudomonadota</taxon>
        <taxon>Gammaproteobacteria</taxon>
        <taxon>Enterobacterales</taxon>
        <taxon>Morganellaceae</taxon>
        <taxon>Xenorhabdus</taxon>
    </lineage>
</organism>
<proteinExistence type="predicted"/>
<name>A0A0J5IJA2_9GAMM</name>
<sequence>MKMMNMISGTILAVLSCLWTSTALAEEKSVNTKEHSELSAEYNMEFIHLPSSQLNLVVDKKDSQCMYESGDDQFNLPIGKQHSIYLEDSNNLFSGCAFKTKSVEWKISSGPISCHLIFEHGYDNDWYTEIKGCENIVDKAICKGEDCNQKKVYGGDSKIDIKLEISAN</sequence>